<protein>
    <submittedName>
        <fullName evidence="7">YhgE/Pip domain-containing protein</fullName>
    </submittedName>
</protein>
<dbReference type="NCBIfam" id="TIGR03057">
    <property type="entry name" value="xxxLxxG_by_4"/>
    <property type="match status" value="1"/>
</dbReference>
<dbReference type="InterPro" id="IPR051328">
    <property type="entry name" value="T7SS_ABC-Transporter"/>
</dbReference>
<feature type="transmembrane region" description="Helical" evidence="5">
    <location>
        <begin position="614"/>
        <end position="633"/>
    </location>
</feature>
<feature type="transmembrane region" description="Helical" evidence="5">
    <location>
        <begin position="514"/>
        <end position="534"/>
    </location>
</feature>
<dbReference type="InterPro" id="IPR017501">
    <property type="entry name" value="Phage_infect_YhgE_C"/>
</dbReference>
<dbReference type="NCBIfam" id="TIGR03062">
    <property type="entry name" value="pip_yhgE_Cterm"/>
    <property type="match status" value="1"/>
</dbReference>
<keyword evidence="8" id="KW-1185">Reference proteome</keyword>
<dbReference type="InterPro" id="IPR023908">
    <property type="entry name" value="xxxLxxG_rpt"/>
</dbReference>
<dbReference type="PANTHER" id="PTHR43077:SF5">
    <property type="entry name" value="PHAGE INFECTION PROTEIN"/>
    <property type="match status" value="1"/>
</dbReference>
<accession>A0ABU8HAZ6</accession>
<dbReference type="InterPro" id="IPR013525">
    <property type="entry name" value="ABC2_TM"/>
</dbReference>
<dbReference type="Proteomes" id="UP001312865">
    <property type="component" value="Unassembled WGS sequence"/>
</dbReference>
<feature type="domain" description="ABC-2 type transporter transmembrane" evidence="6">
    <location>
        <begin position="469"/>
        <end position="686"/>
    </location>
</feature>
<feature type="transmembrane region" description="Helical" evidence="5">
    <location>
        <begin position="667"/>
        <end position="690"/>
    </location>
</feature>
<proteinExistence type="predicted"/>
<evidence type="ECO:0000256" key="1">
    <source>
        <dbReference type="ARBA" id="ARBA00004141"/>
    </source>
</evidence>
<comment type="subcellular location">
    <subcellularLocation>
        <location evidence="1">Membrane</location>
        <topology evidence="1">Multi-pass membrane protein</topology>
    </subcellularLocation>
</comment>
<dbReference type="InterPro" id="IPR017500">
    <property type="entry name" value="Phage_infect_YhgE_N"/>
</dbReference>
<feature type="transmembrane region" description="Helical" evidence="5">
    <location>
        <begin position="20"/>
        <end position="42"/>
    </location>
</feature>
<evidence type="ECO:0000256" key="5">
    <source>
        <dbReference type="SAM" id="Phobius"/>
    </source>
</evidence>
<comment type="caution">
    <text evidence="7">The sequence shown here is derived from an EMBL/GenBank/DDBJ whole genome shotgun (WGS) entry which is preliminary data.</text>
</comment>
<keyword evidence="2 5" id="KW-0812">Transmembrane</keyword>
<reference evidence="7 8" key="1">
    <citation type="journal article" date="2018" name="J. Microbiol.">
        <title>Bacillus spongiae sp. nov., isolated from sponge of Jeju Island.</title>
        <authorList>
            <person name="Lee G.E."/>
            <person name="Im W.T."/>
            <person name="Park J.S."/>
        </authorList>
    </citation>
    <scope>NUCLEOTIDE SEQUENCE [LARGE SCALE GENOMIC DNA]</scope>
    <source>
        <strain evidence="7 8">135PIL107-10</strain>
    </source>
</reference>
<keyword evidence="3 5" id="KW-1133">Transmembrane helix</keyword>
<evidence type="ECO:0000313" key="7">
    <source>
        <dbReference type="EMBL" id="MEI5906467.1"/>
    </source>
</evidence>
<name>A0ABU8HAZ6_9BACI</name>
<dbReference type="EMBL" id="JBBAXC010000003">
    <property type="protein sequence ID" value="MEI5906467.1"/>
    <property type="molecule type" value="Genomic_DNA"/>
</dbReference>
<dbReference type="Gene3D" id="1.10.287.950">
    <property type="entry name" value="Methyl-accepting chemotaxis protein"/>
    <property type="match status" value="1"/>
</dbReference>
<dbReference type="RefSeq" id="WP_336585899.1">
    <property type="nucleotide sequence ID" value="NZ_JBBAXC010000003.1"/>
</dbReference>
<evidence type="ECO:0000256" key="4">
    <source>
        <dbReference type="ARBA" id="ARBA00023136"/>
    </source>
</evidence>
<evidence type="ECO:0000259" key="6">
    <source>
        <dbReference type="Pfam" id="PF12698"/>
    </source>
</evidence>
<feature type="domain" description="ABC-2 type transporter transmembrane" evidence="6">
    <location>
        <begin position="23"/>
        <end position="156"/>
    </location>
</feature>
<organism evidence="7 8">
    <name type="scientific">Bacillus spongiae</name>
    <dbReference type="NCBI Taxonomy" id="2683610"/>
    <lineage>
        <taxon>Bacteria</taxon>
        <taxon>Bacillati</taxon>
        <taxon>Bacillota</taxon>
        <taxon>Bacilli</taxon>
        <taxon>Bacillales</taxon>
        <taxon>Bacillaceae</taxon>
        <taxon>Bacillus</taxon>
    </lineage>
</organism>
<evidence type="ECO:0000256" key="2">
    <source>
        <dbReference type="ARBA" id="ARBA00022692"/>
    </source>
</evidence>
<sequence>MKKSLLYAELRDIILNRKVFIPIIAVLFIPILYSGMFLWAFWDPYTGLDDLPVAVVNNDEGADFEGETLYLGEELVKELRNSRDFAYEFVEAGKGYEGLSKQDYYLLVEIPEDFSQNATSLLEKKPEKLSLNYVPNEGYNFLSAQIGESAINEIKASLSTSVSEIYAETMFDKISEMGSGITKAHEGAGELFDGASKLSDGTEELKNHLTLVASKSFELDSGVSQLQVGAQGLQKGALDLSVGISELNEQFDQISAGVTRLKAGTEELHEGVLQSQSGLSEVKNGMGEIISNTSLLEEGTTKLSSGVNELSVGVGMLEAQLTPLLESLPEEQKAQLQSALLSIKTGSAQLQENTESISSKLGLLNDAQRAALGGVNQLIEGSQKLSSGSSLLIDGQNELLSGLPIYKEGLIAADEGGEKLANSSKILTNGINTLYSGSQQLSDATEEIAKGSGDLVDGSVKLYEGSEELTSKLGEAAEEVNAVNADEETYNQIGEPVKVDKNVVNHVPNYGTGFAPYFLSLGLFVGALLISIVYPLREPALRPIHATSWFLSKFTVLMGVGILQSLIADAILLIGLDIQVENVGLFIITTIATSLTYIALIQVLVTVLGDPGRFIAIVILILQLTTSAGTFPIELIPSVLQPIGSYLPMTYSVSAFKAVISSGDFDFMWWNIGIMLIFMLGSMLLTAGFFKKLHKKQYFKQVAE</sequence>
<feature type="transmembrane region" description="Helical" evidence="5">
    <location>
        <begin position="554"/>
        <end position="576"/>
    </location>
</feature>
<dbReference type="Gene3D" id="3.40.1710.10">
    <property type="entry name" value="abc type-2 transporter like domain"/>
    <property type="match status" value="1"/>
</dbReference>
<keyword evidence="4 5" id="KW-0472">Membrane</keyword>
<dbReference type="PANTHER" id="PTHR43077">
    <property type="entry name" value="TRANSPORT PERMEASE YVFS-RELATED"/>
    <property type="match status" value="1"/>
</dbReference>
<feature type="transmembrane region" description="Helical" evidence="5">
    <location>
        <begin position="582"/>
        <end position="607"/>
    </location>
</feature>
<dbReference type="Pfam" id="PF12698">
    <property type="entry name" value="ABC2_membrane_3"/>
    <property type="match status" value="2"/>
</dbReference>
<gene>
    <name evidence="7" type="ORF">WAK64_05285</name>
</gene>
<evidence type="ECO:0000313" key="8">
    <source>
        <dbReference type="Proteomes" id="UP001312865"/>
    </source>
</evidence>
<dbReference type="NCBIfam" id="TIGR03061">
    <property type="entry name" value="pip_yhgE_Nterm"/>
    <property type="match status" value="1"/>
</dbReference>
<evidence type="ECO:0000256" key="3">
    <source>
        <dbReference type="ARBA" id="ARBA00022989"/>
    </source>
</evidence>